<dbReference type="SUPFAM" id="SSF58104">
    <property type="entry name" value="Methyl-accepting chemotaxis protein (MCP) signaling domain"/>
    <property type="match status" value="1"/>
</dbReference>
<dbReference type="RefSeq" id="WP_144449177.1">
    <property type="nucleotide sequence ID" value="NZ_VLKZ01000002.1"/>
</dbReference>
<dbReference type="CDD" id="cd11386">
    <property type="entry name" value="MCP_signal"/>
    <property type="match status" value="1"/>
</dbReference>
<dbReference type="CDD" id="cd06225">
    <property type="entry name" value="HAMP"/>
    <property type="match status" value="1"/>
</dbReference>
<dbReference type="Proteomes" id="UP000315711">
    <property type="component" value="Unassembled WGS sequence"/>
</dbReference>
<organism evidence="10 11">
    <name type="scientific">Halalkalibacter nanhaiisediminis</name>
    <dbReference type="NCBI Taxonomy" id="688079"/>
    <lineage>
        <taxon>Bacteria</taxon>
        <taxon>Bacillati</taxon>
        <taxon>Bacillota</taxon>
        <taxon>Bacilli</taxon>
        <taxon>Bacillales</taxon>
        <taxon>Bacillaceae</taxon>
        <taxon>Halalkalibacter</taxon>
    </lineage>
</organism>
<protein>
    <submittedName>
        <fullName evidence="10">Methyl-accepting chemotaxis protein</fullName>
    </submittedName>
</protein>
<keyword evidence="11" id="KW-1185">Reference proteome</keyword>
<dbReference type="Pfam" id="PF05227">
    <property type="entry name" value="CHASE3"/>
    <property type="match status" value="1"/>
</dbReference>
<evidence type="ECO:0000256" key="6">
    <source>
        <dbReference type="PROSITE-ProRule" id="PRU00284"/>
    </source>
</evidence>
<evidence type="ECO:0000256" key="1">
    <source>
        <dbReference type="ARBA" id="ARBA00004236"/>
    </source>
</evidence>
<dbReference type="AlphaFoldDB" id="A0A562QSD1"/>
<comment type="caution">
    <text evidence="10">The sequence shown here is derived from an EMBL/GenBank/DDBJ whole genome shotgun (WGS) entry which is preliminary data.</text>
</comment>
<evidence type="ECO:0000256" key="7">
    <source>
        <dbReference type="SAM" id="Phobius"/>
    </source>
</evidence>
<dbReference type="GO" id="GO:0005886">
    <property type="term" value="C:plasma membrane"/>
    <property type="evidence" value="ECO:0007669"/>
    <property type="project" value="UniProtKB-SubCell"/>
</dbReference>
<keyword evidence="7" id="KW-0812">Transmembrane</keyword>
<dbReference type="OrthoDB" id="107771at2"/>
<evidence type="ECO:0000256" key="3">
    <source>
        <dbReference type="ARBA" id="ARBA00023136"/>
    </source>
</evidence>
<keyword evidence="7" id="KW-1133">Transmembrane helix</keyword>
<evidence type="ECO:0000313" key="10">
    <source>
        <dbReference type="EMBL" id="TWI59090.1"/>
    </source>
</evidence>
<dbReference type="EMBL" id="VLKZ01000002">
    <property type="protein sequence ID" value="TWI59090.1"/>
    <property type="molecule type" value="Genomic_DNA"/>
</dbReference>
<evidence type="ECO:0000256" key="2">
    <source>
        <dbReference type="ARBA" id="ARBA00022475"/>
    </source>
</evidence>
<dbReference type="PROSITE" id="PS50885">
    <property type="entry name" value="HAMP"/>
    <property type="match status" value="1"/>
</dbReference>
<evidence type="ECO:0000256" key="5">
    <source>
        <dbReference type="ARBA" id="ARBA00029447"/>
    </source>
</evidence>
<dbReference type="InterPro" id="IPR004089">
    <property type="entry name" value="MCPsignal_dom"/>
</dbReference>
<dbReference type="Pfam" id="PF00015">
    <property type="entry name" value="MCPsignal"/>
    <property type="match status" value="1"/>
</dbReference>
<name>A0A562QSD1_9BACI</name>
<evidence type="ECO:0000259" key="8">
    <source>
        <dbReference type="PROSITE" id="PS50111"/>
    </source>
</evidence>
<keyword evidence="3 7" id="KW-0472">Membrane</keyword>
<dbReference type="InterPro" id="IPR003660">
    <property type="entry name" value="HAMP_dom"/>
</dbReference>
<dbReference type="SMART" id="SM00304">
    <property type="entry name" value="HAMP"/>
    <property type="match status" value="1"/>
</dbReference>
<reference evidence="10 11" key="1">
    <citation type="journal article" date="2015" name="Stand. Genomic Sci.">
        <title>Genomic Encyclopedia of Bacterial and Archaeal Type Strains, Phase III: the genomes of soil and plant-associated and newly described type strains.</title>
        <authorList>
            <person name="Whitman W.B."/>
            <person name="Woyke T."/>
            <person name="Klenk H.P."/>
            <person name="Zhou Y."/>
            <person name="Lilburn T.G."/>
            <person name="Beck B.J."/>
            <person name="De Vos P."/>
            <person name="Vandamme P."/>
            <person name="Eisen J.A."/>
            <person name="Garrity G."/>
            <person name="Hugenholtz P."/>
            <person name="Kyrpides N.C."/>
        </authorList>
    </citation>
    <scope>NUCLEOTIDE SEQUENCE [LARGE SCALE GENOMIC DNA]</scope>
    <source>
        <strain evidence="10 11">CGMCC 1.10116</strain>
    </source>
</reference>
<evidence type="ECO:0000259" key="9">
    <source>
        <dbReference type="PROSITE" id="PS50885"/>
    </source>
</evidence>
<dbReference type="SMART" id="SM00283">
    <property type="entry name" value="MA"/>
    <property type="match status" value="1"/>
</dbReference>
<dbReference type="Pfam" id="PF00672">
    <property type="entry name" value="HAMP"/>
    <property type="match status" value="1"/>
</dbReference>
<accession>A0A562QSD1</accession>
<keyword evidence="4 6" id="KW-0807">Transducer</keyword>
<dbReference type="GO" id="GO:0007165">
    <property type="term" value="P:signal transduction"/>
    <property type="evidence" value="ECO:0007669"/>
    <property type="project" value="UniProtKB-KW"/>
</dbReference>
<dbReference type="PROSITE" id="PS50111">
    <property type="entry name" value="CHEMOTAXIS_TRANSDUC_2"/>
    <property type="match status" value="1"/>
</dbReference>
<feature type="domain" description="HAMP" evidence="9">
    <location>
        <begin position="204"/>
        <end position="257"/>
    </location>
</feature>
<dbReference type="Gene3D" id="6.10.340.10">
    <property type="match status" value="1"/>
</dbReference>
<sequence length="562" mass="61222">MRLTIRKKLIGSFLLTAFIFGIASFISFANLKSTQESYTYLLDTVSELRSINQEIDSLIGRQTSDLRGYLLYENETFLHDLRFNNSEIQRLIEEAKGLATLQETITRFDDVTVLNESFINEVERVITLVPTDKEQAILMTNQNIVPISRDMRDASSQLKDWLEDILEENEATTIQTSEAALRVVMIVSVLAFVIAIAGGIVVSNTISRPIMKMSALAREVASGNLAAERVNVKSKDEIRDLNQSFNQMTDNLKEILSNIAISSDQVAASSEQLNAGASESVRAADQITESIQSVASGAEKQVESTNTANEIASNISKGMDQIAKNVQSVTESTTLTQQKSKNGLVVIDKTVSQMNEINNKTDQISNVIMSLEGKSKEIGNIISLITAVSDQTNLLSLNAAIEAARAGEHGKGFAVVADEVRKLAVESNDSASKISQLIHDIQQDIQRSVTAMSEGNESVKEGLVYATEAGSEFTAISESISDILKQIEEVSTSIKQISLSTVTMVQSIDEASTIAENASAYSQNVAASAEEQMATMEEISASAETLSRMAEELQATVRKFNL</sequence>
<dbReference type="InterPro" id="IPR007891">
    <property type="entry name" value="CHASE3"/>
</dbReference>
<dbReference type="PANTHER" id="PTHR32089">
    <property type="entry name" value="METHYL-ACCEPTING CHEMOTAXIS PROTEIN MCPB"/>
    <property type="match status" value="1"/>
</dbReference>
<feature type="domain" description="Methyl-accepting transducer" evidence="8">
    <location>
        <begin position="276"/>
        <end position="547"/>
    </location>
</feature>
<keyword evidence="2" id="KW-1003">Cell membrane</keyword>
<evidence type="ECO:0000313" key="11">
    <source>
        <dbReference type="Proteomes" id="UP000315711"/>
    </source>
</evidence>
<comment type="subcellular location">
    <subcellularLocation>
        <location evidence="1">Cell membrane</location>
    </subcellularLocation>
</comment>
<dbReference type="Gene3D" id="1.10.287.950">
    <property type="entry name" value="Methyl-accepting chemotaxis protein"/>
    <property type="match status" value="1"/>
</dbReference>
<dbReference type="PANTHER" id="PTHR32089:SF112">
    <property type="entry name" value="LYSOZYME-LIKE PROTEIN-RELATED"/>
    <property type="match status" value="1"/>
</dbReference>
<comment type="similarity">
    <text evidence="5">Belongs to the methyl-accepting chemotaxis (MCP) protein family.</text>
</comment>
<feature type="transmembrane region" description="Helical" evidence="7">
    <location>
        <begin position="179"/>
        <end position="203"/>
    </location>
</feature>
<gene>
    <name evidence="10" type="ORF">IQ10_00802</name>
</gene>
<evidence type="ECO:0000256" key="4">
    <source>
        <dbReference type="ARBA" id="ARBA00023224"/>
    </source>
</evidence>
<proteinExistence type="inferred from homology"/>